<dbReference type="InterPro" id="IPR050406">
    <property type="entry name" value="FGGY_Carb_Kinase"/>
</dbReference>
<dbReference type="OrthoDB" id="9805576at2"/>
<dbReference type="Pfam" id="PF00370">
    <property type="entry name" value="FGGY_N"/>
    <property type="match status" value="1"/>
</dbReference>
<dbReference type="GO" id="GO:0005975">
    <property type="term" value="P:carbohydrate metabolic process"/>
    <property type="evidence" value="ECO:0007669"/>
    <property type="project" value="InterPro"/>
</dbReference>
<dbReference type="InterPro" id="IPR018485">
    <property type="entry name" value="FGGY_C"/>
</dbReference>
<comment type="similarity">
    <text evidence="1">Belongs to the FGGY kinase family.</text>
</comment>
<reference evidence="6 7" key="1">
    <citation type="submission" date="2018-03" db="EMBL/GenBank/DDBJ databases">
        <title>Genome sequence of Clostridium luticellarii DSM 29923.</title>
        <authorList>
            <person name="Poehlein A."/>
            <person name="Daniel R."/>
        </authorList>
    </citation>
    <scope>NUCLEOTIDE SEQUENCE [LARGE SCALE GENOMIC DNA]</scope>
    <source>
        <strain evidence="6 7">DSM 29923</strain>
    </source>
</reference>
<dbReference type="PANTHER" id="PTHR43095:SF2">
    <property type="entry name" value="GLUCONOKINASE"/>
    <property type="match status" value="1"/>
</dbReference>
<dbReference type="Gene3D" id="3.30.420.40">
    <property type="match status" value="2"/>
</dbReference>
<keyword evidence="3 6" id="KW-0418">Kinase</keyword>
<dbReference type="InterPro" id="IPR018484">
    <property type="entry name" value="FGGY_N"/>
</dbReference>
<evidence type="ECO:0000256" key="2">
    <source>
        <dbReference type="ARBA" id="ARBA00022679"/>
    </source>
</evidence>
<dbReference type="Proteomes" id="UP000237798">
    <property type="component" value="Unassembled WGS sequence"/>
</dbReference>
<evidence type="ECO:0000313" key="7">
    <source>
        <dbReference type="Proteomes" id="UP000237798"/>
    </source>
</evidence>
<dbReference type="CDD" id="cd07779">
    <property type="entry name" value="ASKHA_NBD_FGGY_YgcE-like"/>
    <property type="match status" value="1"/>
</dbReference>
<dbReference type="InterPro" id="IPR043129">
    <property type="entry name" value="ATPase_NBD"/>
</dbReference>
<protein>
    <submittedName>
        <fullName evidence="6">Glycerol kinase</fullName>
        <ecNumber evidence="6">2.7.1.30</ecNumber>
    </submittedName>
</protein>
<evidence type="ECO:0000259" key="5">
    <source>
        <dbReference type="Pfam" id="PF02782"/>
    </source>
</evidence>
<sequence>MECTIIIDVGTSSLKSIIYSLNGTLIHEQSQEYHTVITGGDNVEQAPETWHGALLSTLRDTAEYVKEKDLSINAITVTSQRASVIPVDIEGQPLYNAIMWQDKRSTSQCSKLSDAIGINSLYHKTGLRLDPYFSAPKMLWLKEEQPNIYKSSYRLLGVQDFVIHLLTGKFITDWTQASRTMLMNINSFSWDEELLHQMGIDEKLLPELCAPGSIVGNLTEKMSQITGLKSGTPIIIGGGDQQCAALALNVLRSGSAEANTGTGSFVVAFSEKPAFDEEMRTLCSAAAVPGKWIAEAGIFNTGAIYRWVKEEFYKESSENSFEELNKEALKSTVGANGVLLLPHFQGSAAPYWNPMAKGVIFNLTLGTRRGDIVKAVLEGIALEIADNIRLIENISGKIDRVSVAGGMTKFDLFDKIQASAFNKNVIKYENSEASSLGALISSAVTLGIYGDYSEAFKNICNGQEKIFEPDRDCAMYYEKLLEKKNGLYSALEKGGVYKLFS</sequence>
<name>A0A2T0BSC2_9CLOT</name>
<comment type="caution">
    <text evidence="6">The sequence shown here is derived from an EMBL/GenBank/DDBJ whole genome shotgun (WGS) entry which is preliminary data.</text>
</comment>
<dbReference type="EC" id="2.7.1.30" evidence="6"/>
<feature type="domain" description="Carbohydrate kinase FGGY C-terminal" evidence="5">
    <location>
        <begin position="259"/>
        <end position="444"/>
    </location>
</feature>
<dbReference type="InterPro" id="IPR018483">
    <property type="entry name" value="Carb_kinase_FGGY_CS"/>
</dbReference>
<organism evidence="6 7">
    <name type="scientific">Clostridium luticellarii</name>
    <dbReference type="NCBI Taxonomy" id="1691940"/>
    <lineage>
        <taxon>Bacteria</taxon>
        <taxon>Bacillati</taxon>
        <taxon>Bacillota</taxon>
        <taxon>Clostridia</taxon>
        <taxon>Eubacteriales</taxon>
        <taxon>Clostridiaceae</taxon>
        <taxon>Clostridium</taxon>
    </lineage>
</organism>
<keyword evidence="7" id="KW-1185">Reference proteome</keyword>
<gene>
    <name evidence="6" type="primary">glpK_1</name>
    <name evidence="6" type="ORF">CLLU_02820</name>
</gene>
<dbReference type="SUPFAM" id="SSF53067">
    <property type="entry name" value="Actin-like ATPase domain"/>
    <property type="match status" value="2"/>
</dbReference>
<dbReference type="PROSITE" id="PS00933">
    <property type="entry name" value="FGGY_KINASES_1"/>
    <property type="match status" value="1"/>
</dbReference>
<dbReference type="GO" id="GO:0004370">
    <property type="term" value="F:glycerol kinase activity"/>
    <property type="evidence" value="ECO:0007669"/>
    <property type="project" value="UniProtKB-EC"/>
</dbReference>
<dbReference type="InterPro" id="IPR000577">
    <property type="entry name" value="Carb_kinase_FGGY"/>
</dbReference>
<evidence type="ECO:0000256" key="3">
    <source>
        <dbReference type="ARBA" id="ARBA00022777"/>
    </source>
</evidence>
<dbReference type="PANTHER" id="PTHR43095">
    <property type="entry name" value="SUGAR KINASE"/>
    <property type="match status" value="1"/>
</dbReference>
<dbReference type="AlphaFoldDB" id="A0A2T0BSC2"/>
<dbReference type="Pfam" id="PF02782">
    <property type="entry name" value="FGGY_C"/>
    <property type="match status" value="1"/>
</dbReference>
<evidence type="ECO:0000256" key="1">
    <source>
        <dbReference type="ARBA" id="ARBA00009156"/>
    </source>
</evidence>
<dbReference type="PIRSF" id="PIRSF000538">
    <property type="entry name" value="GlpK"/>
    <property type="match status" value="1"/>
</dbReference>
<dbReference type="RefSeq" id="WP_106007786.1">
    <property type="nucleotide sequence ID" value="NZ_JALCQO010000037.1"/>
</dbReference>
<evidence type="ECO:0000313" key="6">
    <source>
        <dbReference type="EMBL" id="PRR86798.1"/>
    </source>
</evidence>
<proteinExistence type="inferred from homology"/>
<keyword evidence="2 6" id="KW-0808">Transferase</keyword>
<feature type="domain" description="Carbohydrate kinase FGGY N-terminal" evidence="4">
    <location>
        <begin position="5"/>
        <end position="246"/>
    </location>
</feature>
<dbReference type="EMBL" id="PVXP01000002">
    <property type="protein sequence ID" value="PRR86798.1"/>
    <property type="molecule type" value="Genomic_DNA"/>
</dbReference>
<evidence type="ECO:0000259" key="4">
    <source>
        <dbReference type="Pfam" id="PF00370"/>
    </source>
</evidence>
<accession>A0A2T0BSC2</accession>